<protein>
    <submittedName>
        <fullName evidence="1">Uncharacterized protein</fullName>
    </submittedName>
</protein>
<evidence type="ECO:0000313" key="1">
    <source>
        <dbReference type="EMBL" id="TWI80535.1"/>
    </source>
</evidence>
<gene>
    <name evidence="1" type="ORF">IQ13_3213</name>
</gene>
<dbReference type="Proteomes" id="UP000316167">
    <property type="component" value="Unassembled WGS sequence"/>
</dbReference>
<evidence type="ECO:0000313" key="2">
    <source>
        <dbReference type="Proteomes" id="UP000316167"/>
    </source>
</evidence>
<dbReference type="RefSeq" id="WP_144887557.1">
    <property type="nucleotide sequence ID" value="NZ_VLLE01000005.1"/>
</dbReference>
<proteinExistence type="predicted"/>
<sequence>MDKVFTPVQERHDPKNRIVFICKTETGFYVSKPRTGFVSGEFPAQDDADLLAVFERQCGCSHNHASYLPGEREGKAAAAGKPVVETVKSLVAKITAAATVEEVNALAGTDTRAGVVNAAAKRLKQLAA</sequence>
<keyword evidence="2" id="KW-1185">Reference proteome</keyword>
<organism evidence="1 2">
    <name type="scientific">Lacibacter cauensis</name>
    <dbReference type="NCBI Taxonomy" id="510947"/>
    <lineage>
        <taxon>Bacteria</taxon>
        <taxon>Pseudomonadati</taxon>
        <taxon>Bacteroidota</taxon>
        <taxon>Chitinophagia</taxon>
        <taxon>Chitinophagales</taxon>
        <taxon>Chitinophagaceae</taxon>
        <taxon>Lacibacter</taxon>
    </lineage>
</organism>
<name>A0A562SGX9_9BACT</name>
<dbReference type="EMBL" id="VLLE01000005">
    <property type="protein sequence ID" value="TWI80535.1"/>
    <property type="molecule type" value="Genomic_DNA"/>
</dbReference>
<comment type="caution">
    <text evidence="1">The sequence shown here is derived from an EMBL/GenBank/DDBJ whole genome shotgun (WGS) entry which is preliminary data.</text>
</comment>
<dbReference type="AlphaFoldDB" id="A0A562SGX9"/>
<accession>A0A562SGX9</accession>
<reference evidence="1 2" key="1">
    <citation type="journal article" date="2015" name="Stand. Genomic Sci.">
        <title>Genomic Encyclopedia of Bacterial and Archaeal Type Strains, Phase III: the genomes of soil and plant-associated and newly described type strains.</title>
        <authorList>
            <person name="Whitman W.B."/>
            <person name="Woyke T."/>
            <person name="Klenk H.P."/>
            <person name="Zhou Y."/>
            <person name="Lilburn T.G."/>
            <person name="Beck B.J."/>
            <person name="De Vos P."/>
            <person name="Vandamme P."/>
            <person name="Eisen J.A."/>
            <person name="Garrity G."/>
            <person name="Hugenholtz P."/>
            <person name="Kyrpides N.C."/>
        </authorList>
    </citation>
    <scope>NUCLEOTIDE SEQUENCE [LARGE SCALE GENOMIC DNA]</scope>
    <source>
        <strain evidence="1 2">CGMCC 1.7271</strain>
    </source>
</reference>